<dbReference type="AlphaFoldDB" id="A0A6C0EPK6"/>
<evidence type="ECO:0000256" key="2">
    <source>
        <dbReference type="SAM" id="Phobius"/>
    </source>
</evidence>
<feature type="transmembrane region" description="Helical" evidence="2">
    <location>
        <begin position="157"/>
        <end position="178"/>
    </location>
</feature>
<evidence type="ECO:0000313" key="3">
    <source>
        <dbReference type="EMBL" id="QHT31126.1"/>
    </source>
</evidence>
<evidence type="ECO:0000256" key="1">
    <source>
        <dbReference type="SAM" id="Coils"/>
    </source>
</evidence>
<protein>
    <submittedName>
        <fullName evidence="3">Uncharacterized protein</fullName>
    </submittedName>
</protein>
<keyword evidence="1" id="KW-0175">Coiled coil</keyword>
<reference evidence="3" key="1">
    <citation type="journal article" date="2020" name="Nature">
        <title>Giant virus diversity and host interactions through global metagenomics.</title>
        <authorList>
            <person name="Schulz F."/>
            <person name="Roux S."/>
            <person name="Paez-Espino D."/>
            <person name="Jungbluth S."/>
            <person name="Walsh D.A."/>
            <person name="Denef V.J."/>
            <person name="McMahon K.D."/>
            <person name="Konstantinidis K.T."/>
            <person name="Eloe-Fadrosh E.A."/>
            <person name="Kyrpides N.C."/>
            <person name="Woyke T."/>
        </authorList>
    </citation>
    <scope>NUCLEOTIDE SEQUENCE</scope>
    <source>
        <strain evidence="3">GVMAG-M-3300009155-2</strain>
    </source>
</reference>
<keyword evidence="2" id="KW-1133">Transmembrane helix</keyword>
<feature type="transmembrane region" description="Helical" evidence="2">
    <location>
        <begin position="133"/>
        <end position="151"/>
    </location>
</feature>
<organism evidence="3">
    <name type="scientific">viral metagenome</name>
    <dbReference type="NCBI Taxonomy" id="1070528"/>
    <lineage>
        <taxon>unclassified sequences</taxon>
        <taxon>metagenomes</taxon>
        <taxon>organismal metagenomes</taxon>
    </lineage>
</organism>
<keyword evidence="2" id="KW-0812">Transmembrane</keyword>
<name>A0A6C0EPK6_9ZZZZ</name>
<sequence>MSQQLPNIEENNEQLLNDIQSLQSMEQELFNSLETNPNLTSQQQQKIVEKINQLSQMRINLYKTLSGVNSYYQNALVTSQGTLQEQSSAIQIVENELNQAKERLRIIEQEKNNKIRLVEINTYYGDKYAEHASLMKIVIFMLVPVIILALLNKKGILPTTIYYGLICIIAVIGGYFFWMRIGSIIMRDNMNYQEYDWMFDPNSAPTGSSNSNDPWFNSSINIGTCVGQQCCSEGQIYDTSLNMCVLDTTTSAGTVSESFITETLANQVLTKTNVTNKYKHQNILSPSPKPNTSDGFTNYLHI</sequence>
<dbReference type="EMBL" id="MN738915">
    <property type="protein sequence ID" value="QHT31126.1"/>
    <property type="molecule type" value="Genomic_DNA"/>
</dbReference>
<keyword evidence="2" id="KW-0472">Membrane</keyword>
<proteinExistence type="predicted"/>
<feature type="coiled-coil region" evidence="1">
    <location>
        <begin position="83"/>
        <end position="117"/>
    </location>
</feature>
<accession>A0A6C0EPK6</accession>